<dbReference type="InterPro" id="IPR001387">
    <property type="entry name" value="Cro/C1-type_HTH"/>
</dbReference>
<dbReference type="Pfam" id="PF01381">
    <property type="entry name" value="HTH_3"/>
    <property type="match status" value="1"/>
</dbReference>
<dbReference type="InterPro" id="IPR013430">
    <property type="entry name" value="Toxin_antidote_HigA"/>
</dbReference>
<feature type="domain" description="HTH cro/C1-type" evidence="2">
    <location>
        <begin position="40"/>
        <end position="86"/>
    </location>
</feature>
<keyword evidence="1" id="KW-0238">DNA-binding</keyword>
<dbReference type="RefSeq" id="WP_394414989.1">
    <property type="nucleotide sequence ID" value="NZ_JBIGIC010000010.1"/>
</dbReference>
<dbReference type="PANTHER" id="PTHR36924:SF1">
    <property type="entry name" value="ANTITOXIN HIGA-1"/>
    <property type="match status" value="1"/>
</dbReference>
<dbReference type="SMART" id="SM00530">
    <property type="entry name" value="HTH_XRE"/>
    <property type="match status" value="1"/>
</dbReference>
<dbReference type="PROSITE" id="PS50943">
    <property type="entry name" value="HTH_CROC1"/>
    <property type="match status" value="1"/>
</dbReference>
<dbReference type="CDD" id="cd00093">
    <property type="entry name" value="HTH_XRE"/>
    <property type="match status" value="1"/>
</dbReference>
<dbReference type="SUPFAM" id="SSF47413">
    <property type="entry name" value="lambda repressor-like DNA-binding domains"/>
    <property type="match status" value="1"/>
</dbReference>
<gene>
    <name evidence="3" type="ORF">ACG04R_20140</name>
</gene>
<dbReference type="Gene3D" id="1.10.260.40">
    <property type="entry name" value="lambda repressor-like DNA-binding domains"/>
    <property type="match status" value="1"/>
</dbReference>
<evidence type="ECO:0000256" key="1">
    <source>
        <dbReference type="ARBA" id="ARBA00023125"/>
    </source>
</evidence>
<organism evidence="3 4">
    <name type="scientific">Pelomonas candidula</name>
    <dbReference type="NCBI Taxonomy" id="3299025"/>
    <lineage>
        <taxon>Bacteria</taxon>
        <taxon>Pseudomonadati</taxon>
        <taxon>Pseudomonadota</taxon>
        <taxon>Betaproteobacteria</taxon>
        <taxon>Burkholderiales</taxon>
        <taxon>Sphaerotilaceae</taxon>
        <taxon>Roseateles</taxon>
    </lineage>
</organism>
<keyword evidence="4" id="KW-1185">Reference proteome</keyword>
<evidence type="ECO:0000313" key="3">
    <source>
        <dbReference type="EMBL" id="MFG6489008.1"/>
    </source>
</evidence>
<evidence type="ECO:0000259" key="2">
    <source>
        <dbReference type="PROSITE" id="PS50943"/>
    </source>
</evidence>
<dbReference type="EMBL" id="JBIGIC010000010">
    <property type="protein sequence ID" value="MFG6489008.1"/>
    <property type="molecule type" value="Genomic_DNA"/>
</dbReference>
<comment type="caution">
    <text evidence="3">The sequence shown here is derived from an EMBL/GenBank/DDBJ whole genome shotgun (WGS) entry which is preliminary data.</text>
</comment>
<name>A0ABW7HGH4_9BURK</name>
<dbReference type="InterPro" id="IPR010982">
    <property type="entry name" value="Lambda_DNA-bd_dom_sf"/>
</dbReference>
<reference evidence="3 4" key="1">
    <citation type="submission" date="2024-08" db="EMBL/GenBank/DDBJ databases">
        <authorList>
            <person name="Lu H."/>
        </authorList>
    </citation>
    <scope>NUCLEOTIDE SEQUENCE [LARGE SCALE GENOMIC DNA]</scope>
    <source>
        <strain evidence="3 4">BYS78W</strain>
    </source>
</reference>
<protein>
    <submittedName>
        <fullName evidence="3">HigA family addiction module antitoxin</fullName>
    </submittedName>
</protein>
<dbReference type="NCBIfam" id="TIGR02607">
    <property type="entry name" value="antidote_HigA"/>
    <property type="match status" value="1"/>
</dbReference>
<dbReference type="PANTHER" id="PTHR36924">
    <property type="entry name" value="ANTITOXIN HIGA-1"/>
    <property type="match status" value="1"/>
</dbReference>
<dbReference type="Proteomes" id="UP001606134">
    <property type="component" value="Unassembled WGS sequence"/>
</dbReference>
<sequence>MSIARSELKDLDFRGITTGRKLDAVHPGAVLLNDFIEPMGITRYRVAKAIGVQQRRIDEICSGERGITADTAVRLGLAFGVEPQFWLNLQSQYDIEVIQRDQGGQLAEEVQHLAAA</sequence>
<evidence type="ECO:0000313" key="4">
    <source>
        <dbReference type="Proteomes" id="UP001606134"/>
    </source>
</evidence>
<accession>A0ABW7HGH4</accession>
<proteinExistence type="predicted"/>